<protein>
    <submittedName>
        <fullName evidence="1">Uncharacterized protein</fullName>
    </submittedName>
</protein>
<gene>
    <name evidence="1" type="ORF">METZ01_LOCUS306410</name>
</gene>
<evidence type="ECO:0000313" key="1">
    <source>
        <dbReference type="EMBL" id="SVC53556.1"/>
    </source>
</evidence>
<sequence length="29" mass="3345">MSEKTQENLDNLIVEGLNAEKGELDLRER</sequence>
<name>A0A382MXQ9_9ZZZZ</name>
<dbReference type="EMBL" id="UINC01096563">
    <property type="protein sequence ID" value="SVC53556.1"/>
    <property type="molecule type" value="Genomic_DNA"/>
</dbReference>
<organism evidence="1">
    <name type="scientific">marine metagenome</name>
    <dbReference type="NCBI Taxonomy" id="408172"/>
    <lineage>
        <taxon>unclassified sequences</taxon>
        <taxon>metagenomes</taxon>
        <taxon>ecological metagenomes</taxon>
    </lineage>
</organism>
<proteinExistence type="predicted"/>
<accession>A0A382MXQ9</accession>
<dbReference type="AlphaFoldDB" id="A0A382MXQ9"/>
<reference evidence="1" key="1">
    <citation type="submission" date="2018-05" db="EMBL/GenBank/DDBJ databases">
        <authorList>
            <person name="Lanie J.A."/>
            <person name="Ng W.-L."/>
            <person name="Kazmierczak K.M."/>
            <person name="Andrzejewski T.M."/>
            <person name="Davidsen T.M."/>
            <person name="Wayne K.J."/>
            <person name="Tettelin H."/>
            <person name="Glass J.I."/>
            <person name="Rusch D."/>
            <person name="Podicherti R."/>
            <person name="Tsui H.-C.T."/>
            <person name="Winkler M.E."/>
        </authorList>
    </citation>
    <scope>NUCLEOTIDE SEQUENCE</scope>
</reference>
<feature type="non-terminal residue" evidence="1">
    <location>
        <position position="29"/>
    </location>
</feature>